<dbReference type="EMBL" id="AP019860">
    <property type="protein sequence ID" value="BBM83093.1"/>
    <property type="molecule type" value="Genomic_DNA"/>
</dbReference>
<comment type="function">
    <text evidence="8">Catalyzes the deamination of adenosine to inosine at the wobble position 34 of tRNA(Arg2).</text>
</comment>
<dbReference type="AlphaFoldDB" id="A0A5S9IJP3"/>
<feature type="domain" description="CMP/dCMP-type deaminase" evidence="9">
    <location>
        <begin position="41"/>
        <end position="168"/>
    </location>
</feature>
<dbReference type="CDD" id="cd01285">
    <property type="entry name" value="nucleoside_deaminase"/>
    <property type="match status" value="1"/>
</dbReference>
<evidence type="ECO:0000256" key="1">
    <source>
        <dbReference type="ARBA" id="ARBA00010669"/>
    </source>
</evidence>
<sequence length="191" mass="21345">METASELFCCEIIFTFILSLTKFSIDFLRMHIYNATSNDDLTHKKYMSLALEEAKTAFAKDEVPVGAVVVKNHEVVGRGYNQRETLQCPTAHAEILAVNDAARNLKTWRLHDCTVYVTMEPCAMCAGALVLSRIATVVFSIRDPKGGACGTVFNVTNEPKLNHSIEVIDGVCAEESLHLVQSFFREKRKKK</sequence>
<evidence type="ECO:0000313" key="10">
    <source>
        <dbReference type="EMBL" id="BBM83093.1"/>
    </source>
</evidence>
<dbReference type="EC" id="3.5.4.33" evidence="8"/>
<dbReference type="SUPFAM" id="SSF53927">
    <property type="entry name" value="Cytidine deaminase-like"/>
    <property type="match status" value="1"/>
</dbReference>
<dbReference type="HAMAP" id="MF_00972">
    <property type="entry name" value="tRNA_aden_deaminase"/>
    <property type="match status" value="1"/>
</dbReference>
<dbReference type="GO" id="GO:0008270">
    <property type="term" value="F:zinc ion binding"/>
    <property type="evidence" value="ECO:0007669"/>
    <property type="project" value="UniProtKB-UniRule"/>
</dbReference>
<keyword evidence="4 8" id="KW-0479">Metal-binding</keyword>
<protein>
    <recommendedName>
        <fullName evidence="8">tRNA-specific adenosine deaminase</fullName>
        <ecNumber evidence="8">3.5.4.33</ecNumber>
    </recommendedName>
</protein>
<evidence type="ECO:0000256" key="7">
    <source>
        <dbReference type="ARBA" id="ARBA00048045"/>
    </source>
</evidence>
<comment type="cofactor">
    <cofactor evidence="8">
        <name>Zn(2+)</name>
        <dbReference type="ChEBI" id="CHEBI:29105"/>
    </cofactor>
    <text evidence="8">Binds 1 zinc ion per subunit.</text>
</comment>
<evidence type="ECO:0000256" key="5">
    <source>
        <dbReference type="ARBA" id="ARBA00022801"/>
    </source>
</evidence>
<evidence type="ECO:0000259" key="9">
    <source>
        <dbReference type="PROSITE" id="PS51747"/>
    </source>
</evidence>
<dbReference type="PANTHER" id="PTHR11079">
    <property type="entry name" value="CYTOSINE DEAMINASE FAMILY MEMBER"/>
    <property type="match status" value="1"/>
</dbReference>
<evidence type="ECO:0000256" key="6">
    <source>
        <dbReference type="ARBA" id="ARBA00022833"/>
    </source>
</evidence>
<comment type="catalytic activity">
    <reaction evidence="7 8">
        <text>adenosine(34) in tRNA + H2O + H(+) = inosine(34) in tRNA + NH4(+)</text>
        <dbReference type="Rhea" id="RHEA:43168"/>
        <dbReference type="Rhea" id="RHEA-COMP:10373"/>
        <dbReference type="Rhea" id="RHEA-COMP:10374"/>
        <dbReference type="ChEBI" id="CHEBI:15377"/>
        <dbReference type="ChEBI" id="CHEBI:15378"/>
        <dbReference type="ChEBI" id="CHEBI:28938"/>
        <dbReference type="ChEBI" id="CHEBI:74411"/>
        <dbReference type="ChEBI" id="CHEBI:82852"/>
        <dbReference type="EC" id="3.5.4.33"/>
    </reaction>
</comment>
<dbReference type="InterPro" id="IPR016192">
    <property type="entry name" value="APOBEC/CMP_deaminase_Zn-bd"/>
</dbReference>
<dbReference type="InterPro" id="IPR002125">
    <property type="entry name" value="CMP_dCMP_dom"/>
</dbReference>
<dbReference type="NCBIfam" id="NF008113">
    <property type="entry name" value="PRK10860.1"/>
    <property type="match status" value="1"/>
</dbReference>
<dbReference type="Gene3D" id="3.40.140.10">
    <property type="entry name" value="Cytidine Deaminase, domain 2"/>
    <property type="match status" value="1"/>
</dbReference>
<dbReference type="InterPro" id="IPR016193">
    <property type="entry name" value="Cytidine_deaminase-like"/>
</dbReference>
<dbReference type="KEGG" id="uam:UABAM_01444"/>
<accession>A0A5S9IJP3</accession>
<evidence type="ECO:0000256" key="3">
    <source>
        <dbReference type="ARBA" id="ARBA00022694"/>
    </source>
</evidence>
<organism evidence="10 11">
    <name type="scientific">Uabimicrobium amorphum</name>
    <dbReference type="NCBI Taxonomy" id="2596890"/>
    <lineage>
        <taxon>Bacteria</taxon>
        <taxon>Pseudomonadati</taxon>
        <taxon>Planctomycetota</taxon>
        <taxon>Candidatus Uabimicrobiia</taxon>
        <taxon>Candidatus Uabimicrobiales</taxon>
        <taxon>Candidatus Uabimicrobiaceae</taxon>
        <taxon>Candidatus Uabimicrobium</taxon>
    </lineage>
</organism>
<evidence type="ECO:0000256" key="8">
    <source>
        <dbReference type="HAMAP-Rule" id="MF_00972"/>
    </source>
</evidence>
<feature type="binding site" evidence="8">
    <location>
        <position position="92"/>
    </location>
    <ligand>
        <name>Zn(2+)</name>
        <dbReference type="ChEBI" id="CHEBI:29105"/>
        <note>catalytic</note>
    </ligand>
</feature>
<dbReference type="GO" id="GO:0002100">
    <property type="term" value="P:tRNA wobble adenosine to inosine editing"/>
    <property type="evidence" value="ECO:0007669"/>
    <property type="project" value="UniProtKB-UniRule"/>
</dbReference>
<dbReference type="PROSITE" id="PS00903">
    <property type="entry name" value="CYT_DCMP_DEAMINASES_1"/>
    <property type="match status" value="1"/>
</dbReference>
<dbReference type="RefSeq" id="WP_261343976.1">
    <property type="nucleotide sequence ID" value="NZ_AP019860.1"/>
</dbReference>
<dbReference type="Pfam" id="PF14437">
    <property type="entry name" value="MafB19-deam"/>
    <property type="match status" value="1"/>
</dbReference>
<comment type="similarity">
    <text evidence="1">Belongs to the cytidine and deoxycytidylate deaminase family. ADAT2 subfamily.</text>
</comment>
<dbReference type="Proteomes" id="UP000326354">
    <property type="component" value="Chromosome"/>
</dbReference>
<feature type="active site" description="Proton donor" evidence="8">
    <location>
        <position position="94"/>
    </location>
</feature>
<keyword evidence="11" id="KW-1185">Reference proteome</keyword>
<gene>
    <name evidence="8" type="primary">tadA</name>
    <name evidence="10" type="ORF">UABAM_01444</name>
</gene>
<evidence type="ECO:0000256" key="4">
    <source>
        <dbReference type="ARBA" id="ARBA00022723"/>
    </source>
</evidence>
<feature type="binding site" evidence="8">
    <location>
        <position position="122"/>
    </location>
    <ligand>
        <name>Zn(2+)</name>
        <dbReference type="ChEBI" id="CHEBI:29105"/>
        <note>catalytic</note>
    </ligand>
</feature>
<name>A0A5S9IJP3_UABAM</name>
<feature type="binding site" evidence="8">
    <location>
        <position position="125"/>
    </location>
    <ligand>
        <name>Zn(2+)</name>
        <dbReference type="ChEBI" id="CHEBI:29105"/>
        <note>catalytic</note>
    </ligand>
</feature>
<keyword evidence="3 8" id="KW-0819">tRNA processing</keyword>
<comment type="subunit">
    <text evidence="2 8">Homodimer.</text>
</comment>
<evidence type="ECO:0000256" key="2">
    <source>
        <dbReference type="ARBA" id="ARBA00011738"/>
    </source>
</evidence>
<dbReference type="InterPro" id="IPR058535">
    <property type="entry name" value="MafB19-deam"/>
</dbReference>
<evidence type="ECO:0000313" key="11">
    <source>
        <dbReference type="Proteomes" id="UP000326354"/>
    </source>
</evidence>
<proteinExistence type="inferred from homology"/>
<reference evidence="10 11" key="1">
    <citation type="submission" date="2019-08" db="EMBL/GenBank/DDBJ databases">
        <title>Complete genome sequence of Candidatus Uab amorphum.</title>
        <authorList>
            <person name="Shiratori T."/>
            <person name="Suzuki S."/>
            <person name="Kakizawa Y."/>
            <person name="Ishida K."/>
        </authorList>
    </citation>
    <scope>NUCLEOTIDE SEQUENCE [LARGE SCALE GENOMIC DNA]</scope>
    <source>
        <strain evidence="10 11">SRT547</strain>
    </source>
</reference>
<dbReference type="PANTHER" id="PTHR11079:SF202">
    <property type="entry name" value="TRNA-SPECIFIC ADENOSINE DEAMINASE"/>
    <property type="match status" value="1"/>
</dbReference>
<dbReference type="InterPro" id="IPR028883">
    <property type="entry name" value="tRNA_aden_deaminase"/>
</dbReference>
<keyword evidence="6 8" id="KW-0862">Zinc</keyword>
<dbReference type="GO" id="GO:0052717">
    <property type="term" value="F:tRNA-specific adenosine-34 deaminase activity"/>
    <property type="evidence" value="ECO:0007669"/>
    <property type="project" value="UniProtKB-UniRule"/>
</dbReference>
<keyword evidence="5 8" id="KW-0378">Hydrolase</keyword>
<dbReference type="PROSITE" id="PS51747">
    <property type="entry name" value="CYT_DCMP_DEAMINASES_2"/>
    <property type="match status" value="1"/>
</dbReference>
<dbReference type="FunFam" id="3.40.140.10:FF:000005">
    <property type="entry name" value="tRNA-specific adenosine deaminase"/>
    <property type="match status" value="1"/>
</dbReference>